<dbReference type="Proteomes" id="UP001519460">
    <property type="component" value="Unassembled WGS sequence"/>
</dbReference>
<dbReference type="Gene3D" id="3.60.60.30">
    <property type="match status" value="2"/>
</dbReference>
<evidence type="ECO:0000313" key="7">
    <source>
        <dbReference type="EMBL" id="KAK7490693.1"/>
    </source>
</evidence>
<dbReference type="InterPro" id="IPR043040">
    <property type="entry name" value="PLipase_B-like_dom1"/>
</dbReference>
<comment type="similarity">
    <text evidence="1">Belongs to the phospholipase B-like family.</text>
</comment>
<keyword evidence="6" id="KW-0325">Glycoprotein</keyword>
<dbReference type="EMBL" id="JACVVK020000124">
    <property type="protein sequence ID" value="KAK7490693.1"/>
    <property type="molecule type" value="Genomic_DNA"/>
</dbReference>
<dbReference type="InterPro" id="IPR043041">
    <property type="entry name" value="PLipase_B-like_dom2"/>
</dbReference>
<dbReference type="Gene3D" id="1.10.439.20">
    <property type="entry name" value="Phospholipase B-like, domain 2"/>
    <property type="match status" value="1"/>
</dbReference>
<gene>
    <name evidence="7" type="ORF">BaRGS_00018110</name>
</gene>
<dbReference type="InterPro" id="IPR007000">
    <property type="entry name" value="PLipase_B-like"/>
</dbReference>
<dbReference type="PANTHER" id="PTHR12370:SF3">
    <property type="entry name" value="PHOSPHOLIPASE B-LIKE 2-RELATED"/>
    <property type="match status" value="1"/>
</dbReference>
<proteinExistence type="inferred from homology"/>
<evidence type="ECO:0000313" key="8">
    <source>
        <dbReference type="Proteomes" id="UP001519460"/>
    </source>
</evidence>
<sequence length="1100" mass="124334">MPGLTEKSFSVCFKASAFYKAFVVIILSLCCLRVVAVGDGCGDGDVSEIYVSYDVSSDDFQIKDVEDKFTVAYARFKNCINSTGFAYLSITTVNDYTYRLNSSVQAYAAGLAEGYITRELISLHYRNLMGDFCQPKTSKCRALEKFLRQNLDWVTSNVVANSDDDYWYQVRLFYEQFRGLQDGYTGQPGRISMDVDDVFGFLLQIQAELPDIQRAIWGPSSTGPGFGHCSVLIKVLLGNGGVQDVLTAHDTWTSYSSMLRVLKLYDFYFHKSPTVSEPALGRSWAFSSYPGVLISIDDFYVLSSAMVTTETTNPNFNNASYKTIQPKCVLEGARVTVANRLAEHGDDWSKTFARFNSGTYNNQWMVVDYKQYDEYFHQILPGFLTVLEQIPGKVHYEDQTKILLNTSYWASYNIPYYTDIFEAMGMPEMVSKYGEFFTHDGNPRARIFRRDQSRVKDVDTMTKLMRYNDYKNDPLSRCNCTPPYSGLNGISARGDLNPPDGKYPFKELGFFLGGGTDMKLTSIGLTRTGDMLAFRAISGPTFDPLPPFRWSTAFNSSSVSHLVLRPKPTMHSVPFYAALCWSFALVMVHPLSCVCAEAASDTCEDTDVAEIYVTYDVSSDHFEVKDVSDEYTAAYARFKNCINSTGFAYLSITTVNDYTYRLNSSVQAYAAGLAEGYITRELISLHYQNTVRLFYEQFRGLQDGYTGQPGRISMDVDDVFGFLMQIQYEIPDIEKAVVGPDSSEPPQGHCSVLIKLLPGNDGIKDVLMAHDTWTTYDNMLRVLKLYDFYFHKSPAATEPALGRSWAVSSYPGVLTSLDDFYVLSSAMVTTETTNPIFNDALYKHIQPKCVLEGVRVTVANRLAEDGDDWSKTFARFNSGTYNNQWMVVDYKQYDEYFHQILPGFLTVLEQIPGKVHHEDVTEKLINTSYWASYNIPYFQDIFEAMGLPDMVSKFGDYFTHDGTPRAKIFRRDHPKVTDVESMTRLMRYNDFMNDPLSRCNCTPPYSGDLGISARNDLNLPNGSYPFKYLQFNLEGGTDMKLTSIGLTRTGDMLAFRAISGPTFDPLPPFRWSTAFNSSSRSHLGQPDLWNFGPVWFNGTF</sequence>
<dbReference type="AlphaFoldDB" id="A0ABD0KUE9"/>
<comment type="caution">
    <text evidence="7">The sequence shown here is derived from an EMBL/GenBank/DDBJ whole genome shotgun (WGS) entry which is preliminary data.</text>
</comment>
<dbReference type="Gene3D" id="2.10.70.60">
    <property type="entry name" value="Phospholipase B-like, domain 1"/>
    <property type="match status" value="1"/>
</dbReference>
<keyword evidence="8" id="KW-1185">Reference proteome</keyword>
<dbReference type="Pfam" id="PF04916">
    <property type="entry name" value="Phospholip_B"/>
    <property type="match status" value="2"/>
</dbReference>
<evidence type="ECO:0000256" key="3">
    <source>
        <dbReference type="ARBA" id="ARBA00022801"/>
    </source>
</evidence>
<dbReference type="GO" id="GO:0016042">
    <property type="term" value="P:lipid catabolic process"/>
    <property type="evidence" value="ECO:0007669"/>
    <property type="project" value="UniProtKB-KW"/>
</dbReference>
<keyword evidence="2" id="KW-0732">Signal</keyword>
<organism evidence="7 8">
    <name type="scientific">Batillaria attramentaria</name>
    <dbReference type="NCBI Taxonomy" id="370345"/>
    <lineage>
        <taxon>Eukaryota</taxon>
        <taxon>Metazoa</taxon>
        <taxon>Spiralia</taxon>
        <taxon>Lophotrochozoa</taxon>
        <taxon>Mollusca</taxon>
        <taxon>Gastropoda</taxon>
        <taxon>Caenogastropoda</taxon>
        <taxon>Sorbeoconcha</taxon>
        <taxon>Cerithioidea</taxon>
        <taxon>Batillariidae</taxon>
        <taxon>Batillaria</taxon>
    </lineage>
</organism>
<protein>
    <recommendedName>
        <fullName evidence="9">Phospholipase B-like</fullName>
    </recommendedName>
</protein>
<dbReference type="PANTHER" id="PTHR12370">
    <property type="entry name" value="PHOSPHOLIPASE B-RELATED"/>
    <property type="match status" value="1"/>
</dbReference>
<evidence type="ECO:0000256" key="6">
    <source>
        <dbReference type="ARBA" id="ARBA00023180"/>
    </source>
</evidence>
<evidence type="ECO:0000256" key="4">
    <source>
        <dbReference type="ARBA" id="ARBA00022963"/>
    </source>
</evidence>
<evidence type="ECO:0000256" key="1">
    <source>
        <dbReference type="ARBA" id="ARBA00007835"/>
    </source>
</evidence>
<reference evidence="7 8" key="1">
    <citation type="journal article" date="2023" name="Sci. Data">
        <title>Genome assembly of the Korean intertidal mud-creeper Batillaria attramentaria.</title>
        <authorList>
            <person name="Patra A.K."/>
            <person name="Ho P.T."/>
            <person name="Jun S."/>
            <person name="Lee S.J."/>
            <person name="Kim Y."/>
            <person name="Won Y.J."/>
        </authorList>
    </citation>
    <scope>NUCLEOTIDE SEQUENCE [LARGE SCALE GENOMIC DNA]</scope>
    <source>
        <strain evidence="7">Wonlab-2016</strain>
    </source>
</reference>
<evidence type="ECO:0000256" key="2">
    <source>
        <dbReference type="ARBA" id="ARBA00022729"/>
    </source>
</evidence>
<evidence type="ECO:0008006" key="9">
    <source>
        <dbReference type="Google" id="ProtNLM"/>
    </source>
</evidence>
<keyword evidence="4" id="KW-0442">Lipid degradation</keyword>
<dbReference type="GO" id="GO:0016787">
    <property type="term" value="F:hydrolase activity"/>
    <property type="evidence" value="ECO:0007669"/>
    <property type="project" value="UniProtKB-KW"/>
</dbReference>
<accession>A0ABD0KUE9</accession>
<keyword evidence="3" id="KW-0378">Hydrolase</keyword>
<keyword evidence="5" id="KW-0443">Lipid metabolism</keyword>
<name>A0ABD0KUE9_9CAEN</name>
<evidence type="ECO:0000256" key="5">
    <source>
        <dbReference type="ARBA" id="ARBA00023098"/>
    </source>
</evidence>